<evidence type="ECO:0000313" key="3">
    <source>
        <dbReference type="Proteomes" id="UP000008553"/>
    </source>
</evidence>
<accession>Q7RBK0</accession>
<gene>
    <name evidence="2" type="ORF">PY06143</name>
</gene>
<protein>
    <submittedName>
        <fullName evidence="2">Uncharacterized protein</fullName>
    </submittedName>
</protein>
<keyword evidence="3" id="KW-1185">Reference proteome</keyword>
<feature type="compositionally biased region" description="Basic and acidic residues" evidence="1">
    <location>
        <begin position="1"/>
        <end position="15"/>
    </location>
</feature>
<dbReference type="InParanoid" id="Q7RBK0"/>
<feature type="region of interest" description="Disordered" evidence="1">
    <location>
        <begin position="1"/>
        <end position="28"/>
    </location>
</feature>
<dbReference type="AlphaFoldDB" id="Q7RBK0"/>
<name>Q7RBK0_PLAYO</name>
<evidence type="ECO:0000313" key="2">
    <source>
        <dbReference type="EMBL" id="EAA18300.1"/>
    </source>
</evidence>
<dbReference type="Proteomes" id="UP000008553">
    <property type="component" value="Unassembled WGS sequence"/>
</dbReference>
<dbReference type="PaxDb" id="73239-Q7RBK0"/>
<feature type="compositionally biased region" description="Basic residues" evidence="1">
    <location>
        <begin position="16"/>
        <end position="28"/>
    </location>
</feature>
<sequence>MAYLIKTREKKEEKKTKKKRRKKRRKKEHAIFSDTLRLYKSRKYKLIYVVTGIPQGKKNLKKLLIPIIPYFHLKKNKINIFLIKENKKKGKNKV</sequence>
<comment type="caution">
    <text evidence="2">The sequence shown here is derived from an EMBL/GenBank/DDBJ whole genome shotgun (WGS) entry which is preliminary data.</text>
</comment>
<reference evidence="2 3" key="1">
    <citation type="journal article" date="2002" name="Nature">
        <title>Genome sequence and comparative analysis of the model rodent malaria parasite Plasmodium yoelii yoelii.</title>
        <authorList>
            <person name="Carlton J.M."/>
            <person name="Angiuoli S.V."/>
            <person name="Suh B.B."/>
            <person name="Kooij T.W."/>
            <person name="Pertea M."/>
            <person name="Silva J.C."/>
            <person name="Ermolaeva M.D."/>
            <person name="Allen J.E."/>
            <person name="Selengut J.D."/>
            <person name="Koo H.L."/>
            <person name="Peterson J.D."/>
            <person name="Pop M."/>
            <person name="Kosack D.S."/>
            <person name="Shumway M.F."/>
            <person name="Bidwell S.L."/>
            <person name="Shallom S.J."/>
            <person name="van Aken S.E."/>
            <person name="Riedmuller S.B."/>
            <person name="Feldblyum T.V."/>
            <person name="Cho J.K."/>
            <person name="Quackenbush J."/>
            <person name="Sedegah M."/>
            <person name="Shoaibi A."/>
            <person name="Cummings L.M."/>
            <person name="Florens L."/>
            <person name="Yates J.R."/>
            <person name="Raine J.D."/>
            <person name="Sinden R.E."/>
            <person name="Harris M.A."/>
            <person name="Cunningham D.A."/>
            <person name="Preiser P.R."/>
            <person name="Bergman L.W."/>
            <person name="Vaidya A.B."/>
            <person name="van Lin L.H."/>
            <person name="Janse C.J."/>
            <person name="Waters A.P."/>
            <person name="Smith H.O."/>
            <person name="White O.R."/>
            <person name="Salzberg S.L."/>
            <person name="Venter J.C."/>
            <person name="Fraser C.M."/>
            <person name="Hoffman S.L."/>
            <person name="Gardner M.J."/>
            <person name="Carucci D.J."/>
        </authorList>
    </citation>
    <scope>NUCLEOTIDE SEQUENCE [LARGE SCALE GENOMIC DNA]</scope>
    <source>
        <strain evidence="2 3">17XNL</strain>
    </source>
</reference>
<dbReference type="EMBL" id="AABL01002048">
    <property type="protein sequence ID" value="EAA18300.1"/>
    <property type="molecule type" value="Genomic_DNA"/>
</dbReference>
<evidence type="ECO:0000256" key="1">
    <source>
        <dbReference type="SAM" id="MobiDB-lite"/>
    </source>
</evidence>
<proteinExistence type="predicted"/>
<organism evidence="2 3">
    <name type="scientific">Plasmodium yoelii yoelii</name>
    <dbReference type="NCBI Taxonomy" id="73239"/>
    <lineage>
        <taxon>Eukaryota</taxon>
        <taxon>Sar</taxon>
        <taxon>Alveolata</taxon>
        <taxon>Apicomplexa</taxon>
        <taxon>Aconoidasida</taxon>
        <taxon>Haemosporida</taxon>
        <taxon>Plasmodiidae</taxon>
        <taxon>Plasmodium</taxon>
        <taxon>Plasmodium (Vinckeia)</taxon>
    </lineage>
</organism>